<dbReference type="PIRSF" id="PIRSF018267">
    <property type="entry name" value="VSR_endonuc"/>
    <property type="match status" value="1"/>
</dbReference>
<dbReference type="Gene3D" id="3.40.960.10">
    <property type="entry name" value="VSR Endonuclease"/>
    <property type="match status" value="1"/>
</dbReference>
<dbReference type="AlphaFoldDB" id="A0A7W9X169"/>
<keyword evidence="1 6" id="KW-0540">Nuclease</keyword>
<name>A0A7W9X169_9BURK</name>
<comment type="similarity">
    <text evidence="6">Belongs to the vsr family.</text>
</comment>
<evidence type="ECO:0000256" key="5">
    <source>
        <dbReference type="ARBA" id="ARBA00023204"/>
    </source>
</evidence>
<dbReference type="InterPro" id="IPR004603">
    <property type="entry name" value="DNA_mismatch_endonuc_vsr"/>
</dbReference>
<dbReference type="GO" id="GO:0016787">
    <property type="term" value="F:hydrolase activity"/>
    <property type="evidence" value="ECO:0007669"/>
    <property type="project" value="UniProtKB-KW"/>
</dbReference>
<organism evidence="7 8">
    <name type="scientific">Massilia aurea</name>
    <dbReference type="NCBI Taxonomy" id="373040"/>
    <lineage>
        <taxon>Bacteria</taxon>
        <taxon>Pseudomonadati</taxon>
        <taxon>Pseudomonadota</taxon>
        <taxon>Betaproteobacteria</taxon>
        <taxon>Burkholderiales</taxon>
        <taxon>Oxalobacteraceae</taxon>
        <taxon>Telluria group</taxon>
        <taxon>Massilia</taxon>
    </lineage>
</organism>
<dbReference type="EC" id="3.1.-.-" evidence="6"/>
<evidence type="ECO:0000256" key="2">
    <source>
        <dbReference type="ARBA" id="ARBA00022759"/>
    </source>
</evidence>
<dbReference type="EMBL" id="JACHBX010000002">
    <property type="protein sequence ID" value="MBB6134610.1"/>
    <property type="molecule type" value="Genomic_DNA"/>
</dbReference>
<dbReference type="NCBIfam" id="TIGR00632">
    <property type="entry name" value="vsr"/>
    <property type="match status" value="1"/>
</dbReference>
<keyword evidence="5 6" id="KW-0234">DNA repair</keyword>
<keyword evidence="3 6" id="KW-0227">DNA damage</keyword>
<dbReference type="CDD" id="cd00221">
    <property type="entry name" value="Vsr"/>
    <property type="match status" value="1"/>
</dbReference>
<dbReference type="GO" id="GO:0004519">
    <property type="term" value="F:endonuclease activity"/>
    <property type="evidence" value="ECO:0007669"/>
    <property type="project" value="UniProtKB-KW"/>
</dbReference>
<evidence type="ECO:0000256" key="6">
    <source>
        <dbReference type="PIRNR" id="PIRNR018267"/>
    </source>
</evidence>
<dbReference type="Pfam" id="PF03852">
    <property type="entry name" value="Vsr"/>
    <property type="match status" value="1"/>
</dbReference>
<keyword evidence="4 6" id="KW-0378">Hydrolase</keyword>
<evidence type="ECO:0000313" key="7">
    <source>
        <dbReference type="EMBL" id="MBB6134610.1"/>
    </source>
</evidence>
<comment type="function">
    <text evidence="6">May nick specific sequences that contain T:G mispairs resulting from m5C-deamination.</text>
</comment>
<keyword evidence="8" id="KW-1185">Reference proteome</keyword>
<keyword evidence="2 6" id="KW-0255">Endonuclease</keyword>
<dbReference type="GO" id="GO:0006298">
    <property type="term" value="P:mismatch repair"/>
    <property type="evidence" value="ECO:0007669"/>
    <property type="project" value="UniProtKB-UniRule"/>
</dbReference>
<proteinExistence type="inferred from homology"/>
<dbReference type="RefSeq" id="WP_183555231.1">
    <property type="nucleotide sequence ID" value="NZ_JACHBX010000002.1"/>
</dbReference>
<gene>
    <name evidence="7" type="ORF">HD842_002752</name>
</gene>
<reference evidence="7 8" key="1">
    <citation type="submission" date="2020-08" db="EMBL/GenBank/DDBJ databases">
        <title>The Agave Microbiome: Exploring the role of microbial communities in plant adaptations to desert environments.</title>
        <authorList>
            <person name="Partida-Martinez L.P."/>
        </authorList>
    </citation>
    <scope>NUCLEOTIDE SEQUENCE [LARGE SCALE GENOMIC DNA]</scope>
    <source>
        <strain evidence="7 8">AT3.2</strain>
    </source>
</reference>
<dbReference type="Proteomes" id="UP000540787">
    <property type="component" value="Unassembled WGS sequence"/>
</dbReference>
<evidence type="ECO:0000256" key="1">
    <source>
        <dbReference type="ARBA" id="ARBA00022722"/>
    </source>
</evidence>
<comment type="caution">
    <text evidence="7">The sequence shown here is derived from an EMBL/GenBank/DDBJ whole genome shotgun (WGS) entry which is preliminary data.</text>
</comment>
<evidence type="ECO:0000256" key="4">
    <source>
        <dbReference type="ARBA" id="ARBA00022801"/>
    </source>
</evidence>
<evidence type="ECO:0000256" key="3">
    <source>
        <dbReference type="ARBA" id="ARBA00022763"/>
    </source>
</evidence>
<sequence length="134" mass="15646">MDKLTPAHRSWLMGRVKSKNTSPEMAVRRLVFSMGFRYRLHVKSLPGSPDLVFAGRKKVVFVNGCFWHGHDSCKYGRLPKNNTDFWAAKITRNRERDTENINALERLGWNVHTVWQCELKNPEKLQSELNDFLS</sequence>
<dbReference type="InterPro" id="IPR011335">
    <property type="entry name" value="Restrct_endonuc-II-like"/>
</dbReference>
<accession>A0A7W9X169</accession>
<dbReference type="SUPFAM" id="SSF52980">
    <property type="entry name" value="Restriction endonuclease-like"/>
    <property type="match status" value="1"/>
</dbReference>
<evidence type="ECO:0000313" key="8">
    <source>
        <dbReference type="Proteomes" id="UP000540787"/>
    </source>
</evidence>
<protein>
    <recommendedName>
        <fullName evidence="6">Very short patch repair endonuclease</fullName>
        <ecNumber evidence="6">3.1.-.-</ecNumber>
    </recommendedName>
</protein>